<keyword evidence="2" id="KW-1185">Reference proteome</keyword>
<dbReference type="Proteomes" id="UP000027195">
    <property type="component" value="Unassembled WGS sequence"/>
</dbReference>
<sequence length="143" mass="15826">MFLQPATQPVSHRFETLEIFFTPPDITSRRLGFVSPFANDYISMLSSLPHLKKLALPTHPPCHLLPDALIATPTSYICPELAELCLYESSESVSWDTVLAVVKSRTDPDIGGVSLRELTVPRYVRSDDKVVGLSAYVRVKAPA</sequence>
<dbReference type="EMBL" id="KL198039">
    <property type="protein sequence ID" value="KDQ14159.1"/>
    <property type="molecule type" value="Genomic_DNA"/>
</dbReference>
<dbReference type="InParanoid" id="A0A067MF19"/>
<dbReference type="HOGENOM" id="CLU_1805860_0_0_1"/>
<evidence type="ECO:0000313" key="1">
    <source>
        <dbReference type="EMBL" id="KDQ14159.1"/>
    </source>
</evidence>
<dbReference type="AlphaFoldDB" id="A0A067MF19"/>
<protein>
    <submittedName>
        <fullName evidence="1">Uncharacterized protein</fullName>
    </submittedName>
</protein>
<reference evidence="2" key="1">
    <citation type="journal article" date="2014" name="Proc. Natl. Acad. Sci. U.S.A.">
        <title>Extensive sampling of basidiomycete genomes demonstrates inadequacy of the white-rot/brown-rot paradigm for wood decay fungi.</title>
        <authorList>
            <person name="Riley R."/>
            <person name="Salamov A.A."/>
            <person name="Brown D.W."/>
            <person name="Nagy L.G."/>
            <person name="Floudas D."/>
            <person name="Held B.W."/>
            <person name="Levasseur A."/>
            <person name="Lombard V."/>
            <person name="Morin E."/>
            <person name="Otillar R."/>
            <person name="Lindquist E.A."/>
            <person name="Sun H."/>
            <person name="LaButti K.M."/>
            <person name="Schmutz J."/>
            <person name="Jabbour D."/>
            <person name="Luo H."/>
            <person name="Baker S.E."/>
            <person name="Pisabarro A.G."/>
            <person name="Walton J.D."/>
            <person name="Blanchette R.A."/>
            <person name="Henrissat B."/>
            <person name="Martin F."/>
            <person name="Cullen D."/>
            <person name="Hibbett D.S."/>
            <person name="Grigoriev I.V."/>
        </authorList>
    </citation>
    <scope>NUCLEOTIDE SEQUENCE [LARGE SCALE GENOMIC DNA]</scope>
    <source>
        <strain evidence="2">FD-172 SS1</strain>
    </source>
</reference>
<organism evidence="1 2">
    <name type="scientific">Botryobasidium botryosum (strain FD-172 SS1)</name>
    <dbReference type="NCBI Taxonomy" id="930990"/>
    <lineage>
        <taxon>Eukaryota</taxon>
        <taxon>Fungi</taxon>
        <taxon>Dikarya</taxon>
        <taxon>Basidiomycota</taxon>
        <taxon>Agaricomycotina</taxon>
        <taxon>Agaricomycetes</taxon>
        <taxon>Cantharellales</taxon>
        <taxon>Botryobasidiaceae</taxon>
        <taxon>Botryobasidium</taxon>
    </lineage>
</organism>
<accession>A0A067MF19</accession>
<name>A0A067MF19_BOTB1</name>
<proteinExistence type="predicted"/>
<evidence type="ECO:0000313" key="2">
    <source>
        <dbReference type="Proteomes" id="UP000027195"/>
    </source>
</evidence>
<gene>
    <name evidence="1" type="ORF">BOTBODRAFT_32946</name>
</gene>